<comment type="caution">
    <text evidence="1">The sequence shown here is derived from an EMBL/GenBank/DDBJ whole genome shotgun (WGS) entry which is preliminary data.</text>
</comment>
<name>X1ECG6_9ZZZZ</name>
<dbReference type="AlphaFoldDB" id="X1ECG6"/>
<reference evidence="1" key="1">
    <citation type="journal article" date="2014" name="Front. Microbiol.">
        <title>High frequency of phylogenetically diverse reductive dehalogenase-homologous genes in deep subseafloor sedimentary metagenomes.</title>
        <authorList>
            <person name="Kawai M."/>
            <person name="Futagami T."/>
            <person name="Toyoda A."/>
            <person name="Takaki Y."/>
            <person name="Nishi S."/>
            <person name="Hori S."/>
            <person name="Arai W."/>
            <person name="Tsubouchi T."/>
            <person name="Morono Y."/>
            <person name="Uchiyama I."/>
            <person name="Ito T."/>
            <person name="Fujiyama A."/>
            <person name="Inagaki F."/>
            <person name="Takami H."/>
        </authorList>
    </citation>
    <scope>NUCLEOTIDE SEQUENCE</scope>
    <source>
        <strain evidence="1">Expedition CK06-06</strain>
    </source>
</reference>
<accession>X1ECG6</accession>
<gene>
    <name evidence="1" type="ORF">S01H4_56577</name>
</gene>
<evidence type="ECO:0000313" key="1">
    <source>
        <dbReference type="EMBL" id="GAH14839.1"/>
    </source>
</evidence>
<proteinExistence type="predicted"/>
<organism evidence="1">
    <name type="scientific">marine sediment metagenome</name>
    <dbReference type="NCBI Taxonomy" id="412755"/>
    <lineage>
        <taxon>unclassified sequences</taxon>
        <taxon>metagenomes</taxon>
        <taxon>ecological metagenomes</taxon>
    </lineage>
</organism>
<protein>
    <submittedName>
        <fullName evidence="1">Uncharacterized protein</fullName>
    </submittedName>
</protein>
<sequence length="153" mass="18108">MYENKRKPSYLTSFEITRTLYEILSPEIPMQVDTQKRGSTMPLVPFNYEAFDPERHSREDIDLYGLAVDPESPFFELINFRVPRYHYDLFIPYKPERKGAFPDICFLIDTSASMANDIQSKISPQTLSLANEMMKHRFYFGEDNYSWSNKSKY</sequence>
<dbReference type="EMBL" id="BART01032797">
    <property type="protein sequence ID" value="GAH14839.1"/>
    <property type="molecule type" value="Genomic_DNA"/>
</dbReference>
<feature type="non-terminal residue" evidence="1">
    <location>
        <position position="153"/>
    </location>
</feature>